<dbReference type="InterPro" id="IPR006103">
    <property type="entry name" value="Glyco_hydro_2_cat"/>
</dbReference>
<dbReference type="PANTHER" id="PTHR42732:SF2">
    <property type="entry name" value="BETA-MANNOSIDASE"/>
    <property type="match status" value="1"/>
</dbReference>
<evidence type="ECO:0000256" key="1">
    <source>
        <dbReference type="ARBA" id="ARBA00007401"/>
    </source>
</evidence>
<reference evidence="7" key="1">
    <citation type="submission" date="2020-10" db="EMBL/GenBank/DDBJ databases">
        <authorList>
            <person name="Gilroy R."/>
        </authorList>
    </citation>
    <scope>NUCLEOTIDE SEQUENCE</scope>
    <source>
        <strain evidence="7">CHK121-14286</strain>
    </source>
</reference>
<evidence type="ECO:0000256" key="3">
    <source>
        <dbReference type="ARBA" id="ARBA00023295"/>
    </source>
</evidence>
<dbReference type="PANTHER" id="PTHR42732">
    <property type="entry name" value="BETA-GALACTOSIDASE"/>
    <property type="match status" value="1"/>
</dbReference>
<gene>
    <name evidence="7" type="ORF">IAC95_01540</name>
</gene>
<dbReference type="InterPro" id="IPR006102">
    <property type="entry name" value="Ig-like_GH2"/>
</dbReference>
<dbReference type="Gene3D" id="3.20.20.80">
    <property type="entry name" value="Glycosidases"/>
    <property type="match status" value="1"/>
</dbReference>
<dbReference type="SUPFAM" id="SSF49303">
    <property type="entry name" value="beta-Galactosidase/glucuronidase domain"/>
    <property type="match status" value="1"/>
</dbReference>
<dbReference type="Pfam" id="PF00703">
    <property type="entry name" value="Glyco_hydro_2"/>
    <property type="match status" value="1"/>
</dbReference>
<evidence type="ECO:0000259" key="5">
    <source>
        <dbReference type="Pfam" id="PF02836"/>
    </source>
</evidence>
<dbReference type="SUPFAM" id="SSF51445">
    <property type="entry name" value="(Trans)glycosidases"/>
    <property type="match status" value="1"/>
</dbReference>
<dbReference type="GO" id="GO:0005975">
    <property type="term" value="P:carbohydrate metabolic process"/>
    <property type="evidence" value="ECO:0007669"/>
    <property type="project" value="InterPro"/>
</dbReference>
<organism evidence="7 8">
    <name type="scientific">Candidatus Fimimonas gallinarum</name>
    <dbReference type="NCBI Taxonomy" id="2840821"/>
    <lineage>
        <taxon>Bacteria</taxon>
        <taxon>Pseudomonadati</taxon>
        <taxon>Myxococcota</taxon>
        <taxon>Myxococcia</taxon>
        <taxon>Myxococcales</taxon>
        <taxon>Cystobacterineae</taxon>
        <taxon>Myxococcaceae</taxon>
        <taxon>Myxococcaceae incertae sedis</taxon>
        <taxon>Candidatus Fimimonas</taxon>
    </lineage>
</organism>
<comment type="caution">
    <text evidence="7">The sequence shown here is derived from an EMBL/GenBank/DDBJ whole genome shotgun (WGS) entry which is preliminary data.</text>
</comment>
<evidence type="ECO:0000313" key="8">
    <source>
        <dbReference type="Proteomes" id="UP000824200"/>
    </source>
</evidence>
<dbReference type="GO" id="GO:0004553">
    <property type="term" value="F:hydrolase activity, hydrolyzing O-glycosyl compounds"/>
    <property type="evidence" value="ECO:0007669"/>
    <property type="project" value="InterPro"/>
</dbReference>
<feature type="domain" description="Glycoside hydrolase family 2 immunoglobulin-like beta-sandwich" evidence="4">
    <location>
        <begin position="187"/>
        <end position="272"/>
    </location>
</feature>
<evidence type="ECO:0000259" key="4">
    <source>
        <dbReference type="Pfam" id="PF00703"/>
    </source>
</evidence>
<dbReference type="Gene3D" id="2.60.120.260">
    <property type="entry name" value="Galactose-binding domain-like"/>
    <property type="match status" value="1"/>
</dbReference>
<keyword evidence="2 7" id="KW-0378">Hydrolase</keyword>
<feature type="domain" description="Glycosyl hydrolases family 2 sugar binding" evidence="6">
    <location>
        <begin position="80"/>
        <end position="183"/>
    </location>
</feature>
<dbReference type="InterPro" id="IPR006104">
    <property type="entry name" value="Glyco_hydro_2_N"/>
</dbReference>
<reference evidence="7" key="2">
    <citation type="journal article" date="2021" name="PeerJ">
        <title>Extensive microbial diversity within the chicken gut microbiome revealed by metagenomics and culture.</title>
        <authorList>
            <person name="Gilroy R."/>
            <person name="Ravi A."/>
            <person name="Getino M."/>
            <person name="Pursley I."/>
            <person name="Horton D.L."/>
            <person name="Alikhan N.F."/>
            <person name="Baker D."/>
            <person name="Gharbi K."/>
            <person name="Hall N."/>
            <person name="Watson M."/>
            <person name="Adriaenssens E.M."/>
            <person name="Foster-Nyarko E."/>
            <person name="Jarju S."/>
            <person name="Secka A."/>
            <person name="Antonio M."/>
            <person name="Oren A."/>
            <person name="Chaudhuri R.R."/>
            <person name="La Ragione R."/>
            <person name="Hildebrand F."/>
            <person name="Pallen M.J."/>
        </authorList>
    </citation>
    <scope>NUCLEOTIDE SEQUENCE</scope>
    <source>
        <strain evidence="7">CHK121-14286</strain>
    </source>
</reference>
<evidence type="ECO:0000313" key="7">
    <source>
        <dbReference type="EMBL" id="HIR65556.1"/>
    </source>
</evidence>
<evidence type="ECO:0000256" key="2">
    <source>
        <dbReference type="ARBA" id="ARBA00022801"/>
    </source>
</evidence>
<dbReference type="Pfam" id="PF02837">
    <property type="entry name" value="Glyco_hydro_2_N"/>
    <property type="match status" value="1"/>
</dbReference>
<dbReference type="InterPro" id="IPR013783">
    <property type="entry name" value="Ig-like_fold"/>
</dbReference>
<accession>A0A9D1J7R2</accession>
<feature type="domain" description="Glycoside hydrolase family 2 catalytic" evidence="5">
    <location>
        <begin position="285"/>
        <end position="452"/>
    </location>
</feature>
<comment type="similarity">
    <text evidence="1">Belongs to the glycosyl hydrolase 2 family.</text>
</comment>
<dbReference type="Gene3D" id="2.60.40.10">
    <property type="entry name" value="Immunoglobulins"/>
    <property type="match status" value="1"/>
</dbReference>
<sequence length="577" mass="66917">MALRNLTTPWTDTVGEQPLSEYPRPQFRRKSYLNLNGKWKYAITKNDVTPSVCDGDILVPFSPESMLSGVNRRLKPKQFLWYNRTFTLPVGFNKGIVLLHFGAVDQICDVYVNGEFACHHEGGYNSFSVNITAFLKEENTLTVRVRDFTDTSHFTNGKQSSHRKGMWYTPQSGIWQTVWLESVPTQYIKSVRITPNFDRASVTVEADCNFDEPITVIVCKNGEELCKADGKKFVTVQFPDARFHAWSPEDPYLYDLKIVSRRDMVESYFGMRKFSVKNVDGVLRLMLNNKPYFHNGLLDQGYWSDGLYTAPTDEAMIFDISQMKKLGFNMLRKHIKVEPMRWYYHCDRLGMLVWQDMPSGGTRQHKLITMVLPFLGVNKIKDDSYRLFSRQSDESRNMYIKEYGEMLNQLYNCTCISTWVPFNEGWGQFEANKVAELTRQFDSTRHIDHASGWHDQGGGDFQSLHVYFKKVLFKNDGKRVTALTEFGGYTYKDMEHSFNPDHTYSYKIFSDRQAFNDGLKQLYEEDVIANIPKGLSACVYTQVSDVEDEVNGLLTYDRRVQKVDETMIKEINDKVKI</sequence>
<protein>
    <submittedName>
        <fullName evidence="7">Glycoside hydrolase family 2</fullName>
    </submittedName>
</protein>
<dbReference type="Pfam" id="PF02836">
    <property type="entry name" value="Glyco_hydro_2_C"/>
    <property type="match status" value="1"/>
</dbReference>
<dbReference type="InterPro" id="IPR008979">
    <property type="entry name" value="Galactose-bd-like_sf"/>
</dbReference>
<dbReference type="EMBL" id="DVHL01000014">
    <property type="protein sequence ID" value="HIR65556.1"/>
    <property type="molecule type" value="Genomic_DNA"/>
</dbReference>
<dbReference type="InterPro" id="IPR017853">
    <property type="entry name" value="GH"/>
</dbReference>
<dbReference type="AlphaFoldDB" id="A0A9D1J7R2"/>
<evidence type="ECO:0000259" key="6">
    <source>
        <dbReference type="Pfam" id="PF02837"/>
    </source>
</evidence>
<dbReference type="InterPro" id="IPR036156">
    <property type="entry name" value="Beta-gal/glucu_dom_sf"/>
</dbReference>
<dbReference type="SUPFAM" id="SSF49785">
    <property type="entry name" value="Galactose-binding domain-like"/>
    <property type="match status" value="1"/>
</dbReference>
<name>A0A9D1J7R2_9BACT</name>
<dbReference type="Proteomes" id="UP000824200">
    <property type="component" value="Unassembled WGS sequence"/>
</dbReference>
<keyword evidence="3" id="KW-0326">Glycosidase</keyword>
<dbReference type="InterPro" id="IPR051913">
    <property type="entry name" value="GH2_Domain-Containing"/>
</dbReference>
<proteinExistence type="inferred from homology"/>